<sequence length="182" mass="20404">MQVAGDEKKDPSSLLTSNVGSLSAYTQKLAGQLWVWTGSNVLWGSNLDVQLNVTKSCNGHCVYNYLCGAGSFLFLSFILLFNYLCETHTMSRSGWFSYKVELFMMYALAIWWIPGVAVASSIENPVSGVGEVWAYLSLFGSIFVCFAAYRAYRVEQYKEYIVNRLLNRQDDSDDSESEGENA</sequence>
<proteinExistence type="predicted"/>
<dbReference type="AlphaFoldDB" id="A0A5J4YSN9"/>
<reference evidence="3" key="1">
    <citation type="journal article" date="2019" name="Nat. Commun.">
        <title>Expansion of phycobilisome linker gene families in mesophilic red algae.</title>
        <authorList>
            <person name="Lee J."/>
            <person name="Kim D."/>
            <person name="Bhattacharya D."/>
            <person name="Yoon H.S."/>
        </authorList>
    </citation>
    <scope>NUCLEOTIDE SEQUENCE [LARGE SCALE GENOMIC DNA]</scope>
    <source>
        <strain evidence="3">CCMP 1328</strain>
    </source>
</reference>
<dbReference type="Proteomes" id="UP000324585">
    <property type="component" value="Unassembled WGS sequence"/>
</dbReference>
<feature type="transmembrane region" description="Helical" evidence="1">
    <location>
        <begin position="96"/>
        <end position="113"/>
    </location>
</feature>
<keyword evidence="1" id="KW-0472">Membrane</keyword>
<feature type="transmembrane region" description="Helical" evidence="1">
    <location>
        <begin position="62"/>
        <end position="84"/>
    </location>
</feature>
<comment type="caution">
    <text evidence="2">The sequence shown here is derived from an EMBL/GenBank/DDBJ whole genome shotgun (WGS) entry which is preliminary data.</text>
</comment>
<gene>
    <name evidence="2" type="ORF">FVE85_2752</name>
</gene>
<keyword evidence="3" id="KW-1185">Reference proteome</keyword>
<dbReference type="EMBL" id="VRMN01000004">
    <property type="protein sequence ID" value="KAA8494511.1"/>
    <property type="molecule type" value="Genomic_DNA"/>
</dbReference>
<keyword evidence="1" id="KW-0812">Transmembrane</keyword>
<protein>
    <submittedName>
        <fullName evidence="2">Uncharacterized protein</fullName>
    </submittedName>
</protein>
<name>A0A5J4YSN9_PORPP</name>
<accession>A0A5J4YSN9</accession>
<evidence type="ECO:0000256" key="1">
    <source>
        <dbReference type="SAM" id="Phobius"/>
    </source>
</evidence>
<feature type="transmembrane region" description="Helical" evidence="1">
    <location>
        <begin position="133"/>
        <end position="152"/>
    </location>
</feature>
<keyword evidence="1" id="KW-1133">Transmembrane helix</keyword>
<evidence type="ECO:0000313" key="2">
    <source>
        <dbReference type="EMBL" id="KAA8494511.1"/>
    </source>
</evidence>
<evidence type="ECO:0000313" key="3">
    <source>
        <dbReference type="Proteomes" id="UP000324585"/>
    </source>
</evidence>
<organism evidence="2 3">
    <name type="scientific">Porphyridium purpureum</name>
    <name type="common">Red alga</name>
    <name type="synonym">Porphyridium cruentum</name>
    <dbReference type="NCBI Taxonomy" id="35688"/>
    <lineage>
        <taxon>Eukaryota</taxon>
        <taxon>Rhodophyta</taxon>
        <taxon>Bangiophyceae</taxon>
        <taxon>Porphyridiales</taxon>
        <taxon>Porphyridiaceae</taxon>
        <taxon>Porphyridium</taxon>
    </lineage>
</organism>